<protein>
    <submittedName>
        <fullName evidence="2">Uncharacterized protein</fullName>
    </submittedName>
</protein>
<sequence>MEQYYKDFVTNLKSFVSEIHNNVPTKGTKNFLSVFDKLVWAKVIHRYQTIMDKYCNELKNKDDKIFQKEFFIFPGIDMNIIWPKLTAEQRERIWIYLQLLYISSSFIMQIGTETNMTQDKELVVKTMKEDIVNKTEVVPFDPYVGVGTNMNANEVYGLDEMMSGPKVLPGETSSTASGIASLTQMFGIDKMINMDELSKQLKNMKKEDIDEATNNIKKLLSDNVDDDTSSVITNMLSNITDELKKDDVVNGDPLTNIVKIAESVAQKMVPQMEATNIDVKKLWSSTQNIAKKCKDNKGDSLFADGQNNPLTMLNSLVENQMNMMDKKNKGENVEINQEEMINSMLSNMGIDQKQFKAMQQNMQQGNMSGVGKMMKKVNKKNKNKNKKKPKK</sequence>
<evidence type="ECO:0000256" key="1">
    <source>
        <dbReference type="SAM" id="MobiDB-lite"/>
    </source>
</evidence>
<dbReference type="EMBL" id="MK072097">
    <property type="protein sequence ID" value="AYV78775.1"/>
    <property type="molecule type" value="Genomic_DNA"/>
</dbReference>
<organism evidence="2">
    <name type="scientific">Edafosvirus sp</name>
    <dbReference type="NCBI Taxonomy" id="2487765"/>
    <lineage>
        <taxon>Viruses</taxon>
        <taxon>Varidnaviria</taxon>
        <taxon>Bamfordvirae</taxon>
        <taxon>Nucleocytoviricota</taxon>
        <taxon>Megaviricetes</taxon>
        <taxon>Imitervirales</taxon>
        <taxon>Mimiviridae</taxon>
        <taxon>Klosneuvirinae</taxon>
    </lineage>
</organism>
<evidence type="ECO:0000313" key="2">
    <source>
        <dbReference type="EMBL" id="AYV78775.1"/>
    </source>
</evidence>
<proteinExistence type="predicted"/>
<gene>
    <name evidence="2" type="ORF">Edafosvirus32_6</name>
</gene>
<feature type="compositionally biased region" description="Basic residues" evidence="1">
    <location>
        <begin position="373"/>
        <end position="391"/>
    </location>
</feature>
<name>A0A3G4ZV52_9VIRU</name>
<accession>A0A3G4ZV52</accession>
<reference evidence="2" key="1">
    <citation type="submission" date="2018-10" db="EMBL/GenBank/DDBJ databases">
        <title>Hidden diversity of soil giant viruses.</title>
        <authorList>
            <person name="Schulz F."/>
            <person name="Alteio L."/>
            <person name="Goudeau D."/>
            <person name="Ryan E.M."/>
            <person name="Malmstrom R.R."/>
            <person name="Blanchard J."/>
            <person name="Woyke T."/>
        </authorList>
    </citation>
    <scope>NUCLEOTIDE SEQUENCE</scope>
    <source>
        <strain evidence="2">EDV1</strain>
    </source>
</reference>
<feature type="region of interest" description="Disordered" evidence="1">
    <location>
        <begin position="368"/>
        <end position="391"/>
    </location>
</feature>